<evidence type="ECO:0000256" key="4">
    <source>
        <dbReference type="SAM" id="MobiDB-lite"/>
    </source>
</evidence>
<name>A0A1Q3AAJ1_ZYGRO</name>
<dbReference type="InterPro" id="IPR010473">
    <property type="entry name" value="GTPase-bd"/>
</dbReference>
<dbReference type="GO" id="GO:0015629">
    <property type="term" value="C:actin cytoskeleton"/>
    <property type="evidence" value="ECO:0007669"/>
    <property type="project" value="UniProtKB-ARBA"/>
</dbReference>
<accession>A0A1Q3AAJ1</accession>
<dbReference type="GO" id="GO:0032153">
    <property type="term" value="C:cell division site"/>
    <property type="evidence" value="ECO:0007669"/>
    <property type="project" value="UniProtKB-ARBA"/>
</dbReference>
<dbReference type="SUPFAM" id="SSF48371">
    <property type="entry name" value="ARM repeat"/>
    <property type="match status" value="1"/>
</dbReference>
<dbReference type="GO" id="GO:0070649">
    <property type="term" value="P:formin-nucleated actin cable assembly"/>
    <property type="evidence" value="ECO:0007669"/>
    <property type="project" value="UniProtKB-ARBA"/>
</dbReference>
<feature type="domain" description="GBD/FH3" evidence="6">
    <location>
        <begin position="146"/>
        <end position="534"/>
    </location>
</feature>
<dbReference type="SMART" id="SM00498">
    <property type="entry name" value="FH2"/>
    <property type="match status" value="1"/>
</dbReference>
<protein>
    <recommendedName>
        <fullName evidence="10">FH2 domain-containing protein</fullName>
    </recommendedName>
</protein>
<feature type="region of interest" description="Disordered" evidence="4">
    <location>
        <begin position="82"/>
        <end position="136"/>
    </location>
</feature>
<dbReference type="GO" id="GO:0005938">
    <property type="term" value="C:cell cortex"/>
    <property type="evidence" value="ECO:0007669"/>
    <property type="project" value="UniProtKB-ARBA"/>
</dbReference>
<dbReference type="PROSITE" id="PS51231">
    <property type="entry name" value="DAD"/>
    <property type="match status" value="1"/>
</dbReference>
<evidence type="ECO:0000256" key="1">
    <source>
        <dbReference type="ARBA" id="ARBA00023054"/>
    </source>
</evidence>
<dbReference type="InterPro" id="IPR014768">
    <property type="entry name" value="GBD/FH3_dom"/>
</dbReference>
<evidence type="ECO:0008006" key="10">
    <source>
        <dbReference type="Google" id="ProtNLM"/>
    </source>
</evidence>
<evidence type="ECO:0000259" key="6">
    <source>
        <dbReference type="PROSITE" id="PS51232"/>
    </source>
</evidence>
<dbReference type="InterPro" id="IPR051661">
    <property type="entry name" value="Actin_filament_regulator"/>
</dbReference>
<feature type="domain" description="DAD" evidence="5">
    <location>
        <begin position="1315"/>
        <end position="1344"/>
    </location>
</feature>
<dbReference type="InterPro" id="IPR042201">
    <property type="entry name" value="FH2_Formin_sf"/>
</dbReference>
<feature type="compositionally biased region" description="Polar residues" evidence="4">
    <location>
        <begin position="1293"/>
        <end position="1303"/>
    </location>
</feature>
<dbReference type="GO" id="GO:0051016">
    <property type="term" value="P:barbed-end actin filament capping"/>
    <property type="evidence" value="ECO:0007669"/>
    <property type="project" value="UniProtKB-ARBA"/>
</dbReference>
<dbReference type="PANTHER" id="PTHR47102:SF1">
    <property type="entry name" value="BNI1-RELATED PROTEIN 1"/>
    <property type="match status" value="1"/>
</dbReference>
<feature type="domain" description="FH2" evidence="7">
    <location>
        <begin position="853"/>
        <end position="1269"/>
    </location>
</feature>
<feature type="compositionally biased region" description="Basic residues" evidence="4">
    <location>
        <begin position="102"/>
        <end position="112"/>
    </location>
</feature>
<dbReference type="GO" id="GO:0071474">
    <property type="term" value="P:cellular hyperosmotic response"/>
    <property type="evidence" value="ECO:0007669"/>
    <property type="project" value="UniProtKB-ARBA"/>
</dbReference>
<keyword evidence="1 3" id="KW-0175">Coiled coil</keyword>
<dbReference type="Gene3D" id="1.25.10.10">
    <property type="entry name" value="Leucine-rich Repeat Variant"/>
    <property type="match status" value="1"/>
</dbReference>
<dbReference type="GO" id="GO:0005935">
    <property type="term" value="C:cellular bud neck"/>
    <property type="evidence" value="ECO:0007669"/>
    <property type="project" value="UniProtKB-ARBA"/>
</dbReference>
<dbReference type="Gene3D" id="1.20.58.2220">
    <property type="entry name" value="Formin, FH2 domain"/>
    <property type="match status" value="1"/>
</dbReference>
<dbReference type="PROSITE" id="PS51232">
    <property type="entry name" value="GBD_FH3"/>
    <property type="match status" value="1"/>
</dbReference>
<evidence type="ECO:0000313" key="9">
    <source>
        <dbReference type="Proteomes" id="UP000187013"/>
    </source>
</evidence>
<dbReference type="GO" id="GO:0043332">
    <property type="term" value="C:mating projection tip"/>
    <property type="evidence" value="ECO:0007669"/>
    <property type="project" value="TreeGrafter"/>
</dbReference>
<evidence type="ECO:0000313" key="8">
    <source>
        <dbReference type="EMBL" id="GAV52715.1"/>
    </source>
</evidence>
<dbReference type="GO" id="GO:0045010">
    <property type="term" value="P:actin nucleation"/>
    <property type="evidence" value="ECO:0007669"/>
    <property type="project" value="UniProtKB-ARBA"/>
</dbReference>
<dbReference type="SMART" id="SM01140">
    <property type="entry name" value="Drf_GBD"/>
    <property type="match status" value="1"/>
</dbReference>
<feature type="compositionally biased region" description="Pro residues" evidence="4">
    <location>
        <begin position="787"/>
        <end position="799"/>
    </location>
</feature>
<organism evidence="8 9">
    <name type="scientific">Zygosaccharomyces rouxii</name>
    <dbReference type="NCBI Taxonomy" id="4956"/>
    <lineage>
        <taxon>Eukaryota</taxon>
        <taxon>Fungi</taxon>
        <taxon>Dikarya</taxon>
        <taxon>Ascomycota</taxon>
        <taxon>Saccharomycotina</taxon>
        <taxon>Saccharomycetes</taxon>
        <taxon>Saccharomycetales</taxon>
        <taxon>Saccharomycetaceae</taxon>
        <taxon>Zygosaccharomyces</taxon>
    </lineage>
</organism>
<feature type="compositionally biased region" description="Pro residues" evidence="4">
    <location>
        <begin position="807"/>
        <end position="819"/>
    </location>
</feature>
<dbReference type="EMBL" id="BDGX01000033">
    <property type="protein sequence ID" value="GAV52715.1"/>
    <property type="molecule type" value="Genomic_DNA"/>
</dbReference>
<dbReference type="Pfam" id="PF02181">
    <property type="entry name" value="FH2"/>
    <property type="match status" value="1"/>
</dbReference>
<dbReference type="InterPro" id="IPR011989">
    <property type="entry name" value="ARM-like"/>
</dbReference>
<dbReference type="InterPro" id="IPR010472">
    <property type="entry name" value="FH3_dom"/>
</dbReference>
<feature type="compositionally biased region" description="Acidic residues" evidence="4">
    <location>
        <begin position="1308"/>
        <end position="1322"/>
    </location>
</feature>
<evidence type="ECO:0000256" key="2">
    <source>
        <dbReference type="ARBA" id="ARBA00037935"/>
    </source>
</evidence>
<dbReference type="Gene3D" id="6.10.30.50">
    <property type="match status" value="1"/>
</dbReference>
<feature type="compositionally biased region" description="Polar residues" evidence="4">
    <location>
        <begin position="1357"/>
        <end position="1368"/>
    </location>
</feature>
<dbReference type="OrthoDB" id="1104827at2759"/>
<evidence type="ECO:0000259" key="5">
    <source>
        <dbReference type="PROSITE" id="PS51231"/>
    </source>
</evidence>
<dbReference type="Pfam" id="PF06371">
    <property type="entry name" value="Drf_GBD"/>
    <property type="match status" value="1"/>
</dbReference>
<sequence length="1433" mass="163591">MVMNEVKTDDNDDSLFIEKGKQEEENSFQYSGKTRWVDPHDYVRRARSLDQNIQDTSQVINTGLSLAGFALDRQNDLPPLMKNKNMSTGELGNSDGPIRRPQQQHHYPRHHPQLHELSEGQEENIRGRRRRRSELSSPPAVVFDLKKIPDDDVVDAIFDDMLKDRTFFWGDARKNLHNISKKRKWALVCKMNAGDDFQTPKGACSPDNLVTTNFQEEELSQSLENLKDQPHKISRVLHQLEKQLRHESFCKTFLDENHITTLADCCHKIQPNNQFVYLRCFKTIMNYAEGRQFILNCSHLVDYFCSLLNDKYTYLKIRTLSCELLLLLTYVDDQLGYEKVLNHLSPRFKSWLQQVNILLSSKTAPSLNSDVEKLYTKDNSFFLQFTNTEQLRVDFASTTLFLINSILQALTDKQRKLQLVKRLKENGIHRCFHLMKDNLKNQIIDEQIEIYVHTEQVLIAQFADKPSFTDLFYGDALESIVANTKNTGLEQPFGTLLQSISEMLKSKTTSESVKILKALIIMFQFLESNLYNNVEFDPESVFQHSINTLVDNLESDEIAKRAMGEINFLQDAVRSLQEEKNKLEKLRDTNKEQIIQKFEYTTALLKEKESELRHLQNQFESIKDERREEKKLLDQTLSHQQMNSQTRGGTSTANTIPNISATIFQNLKPQKDANKHRLGKGLGRKLTKSRRIGSLAAYVACEPRLQLPMGVPLANGTSDSHFGLVSQKNSTNLCGESSNDDGGSIASSRLPRLPKLPSGYVPVTGKVEKLAQASVQPTLPVSASTPVPVPAPPPPPLPPNLVKATIPKPPPPPPAPPLPSMNKESKGYQTSSGPPPPPPLPAKFLSTGAAPPASVPDKPKQSLKQIHWEKIDDVERTVWEDNEQREETVKELELGGIFEKVETVFQLKNSTVKKVKNDNNNKRASQLKSFLSRDLAQQFGINLHMYSQYPVEEFVLKVLRCDNDILQNVSVLEFFNNDELTNIPASLSRSCAPYSTDFQQNKSPAVNPNELERPDRIFLELCYNLRSYWRERSKCLLVFATYERDYYDLVYKLQSIDDAIQKIKNAFRLKQLLYIIMEIGNYMNKKNVSGIRLNSLSKLSFVKSSVDNNLSFLHFIEKVVRIKYPDIYHFTDDLNKAEALGYISIDHIQSECEEYCSKVNSVVRMTTEGILSQQSNLHPKDEIMRKVKYKINRAKTKSQLLCDQYKLINADLDKLMKYFGESPTDKEAKNSFFANFGEFSVVFKKCAKENIEKEEAYRVYEQRKKLLDTRKSTKHGTATTNNAKGTDVVKVRSVSNTSQSVDTHGQEEVEEDDGGDGEDDAVDLLLSKLRGVKKNPEPLRRRRSTRMLDKSIVPTAVDTTTGESNNNESGRRGTNKIVRERKNGSNHNKDDANDDVPQREFHSKPGLPFESQDSKRGELLERTQAMLNDIQNI</sequence>
<dbReference type="InterPro" id="IPR016024">
    <property type="entry name" value="ARM-type_fold"/>
</dbReference>
<feature type="coiled-coil region" evidence="3">
    <location>
        <begin position="559"/>
        <end position="632"/>
    </location>
</feature>
<dbReference type="GO" id="GO:1903475">
    <property type="term" value="P:mitotic actomyosin contractile ring assembly"/>
    <property type="evidence" value="ECO:0007669"/>
    <property type="project" value="UniProtKB-ARBA"/>
</dbReference>
<dbReference type="SUPFAM" id="SSF101447">
    <property type="entry name" value="Formin homology 2 domain (FH2 domain)"/>
    <property type="match status" value="1"/>
</dbReference>
<evidence type="ECO:0000259" key="7">
    <source>
        <dbReference type="PROSITE" id="PS51444"/>
    </source>
</evidence>
<dbReference type="PANTHER" id="PTHR47102">
    <property type="entry name" value="PROTEIN BNI1"/>
    <property type="match status" value="1"/>
</dbReference>
<proteinExistence type="inferred from homology"/>
<gene>
    <name evidence="8" type="ORF">ZYGR_0AG07060</name>
</gene>
<feature type="compositionally biased region" description="Basic and acidic residues" evidence="4">
    <location>
        <begin position="1377"/>
        <end position="1403"/>
    </location>
</feature>
<dbReference type="PROSITE" id="PS51444">
    <property type="entry name" value="FH2"/>
    <property type="match status" value="1"/>
</dbReference>
<dbReference type="InterPro" id="IPR014767">
    <property type="entry name" value="DAD_dom"/>
</dbReference>
<dbReference type="GO" id="GO:0031267">
    <property type="term" value="F:small GTPase binding"/>
    <property type="evidence" value="ECO:0007669"/>
    <property type="project" value="InterPro"/>
</dbReference>
<evidence type="ECO:0000256" key="3">
    <source>
        <dbReference type="SAM" id="Coils"/>
    </source>
</evidence>
<dbReference type="Proteomes" id="UP000187013">
    <property type="component" value="Unassembled WGS sequence"/>
</dbReference>
<comment type="caution">
    <text evidence="8">The sequence shown here is derived from an EMBL/GenBank/DDBJ whole genome shotgun (WGS) entry which is preliminary data.</text>
</comment>
<dbReference type="GO" id="GO:0003779">
    <property type="term" value="F:actin binding"/>
    <property type="evidence" value="ECO:0007669"/>
    <property type="project" value="InterPro"/>
</dbReference>
<dbReference type="SMART" id="SM01139">
    <property type="entry name" value="Drf_FH3"/>
    <property type="match status" value="1"/>
</dbReference>
<feature type="compositionally biased region" description="Polar residues" evidence="4">
    <location>
        <begin position="1275"/>
        <end position="1284"/>
    </location>
</feature>
<reference evidence="8 9" key="1">
    <citation type="submission" date="2016-08" db="EMBL/GenBank/DDBJ databases">
        <title>Draft genome sequence of allopolyploid Zygosaccharomyces rouxii.</title>
        <authorList>
            <person name="Watanabe J."/>
            <person name="Uehara K."/>
            <person name="Mogi Y."/>
            <person name="Tsukioka Y."/>
        </authorList>
    </citation>
    <scope>NUCLEOTIDE SEQUENCE [LARGE SCALE GENOMIC DNA]</scope>
    <source>
        <strain evidence="8 9">NBRC 110957</strain>
    </source>
</reference>
<feature type="region of interest" description="Disordered" evidence="4">
    <location>
        <begin position="779"/>
        <end position="863"/>
    </location>
</feature>
<dbReference type="InterPro" id="IPR015425">
    <property type="entry name" value="FH2_Formin"/>
</dbReference>
<dbReference type="FunFam" id="1.20.58.2220:FF:000006">
    <property type="entry name" value="Cytokinesis protein sepA"/>
    <property type="match status" value="1"/>
</dbReference>
<feature type="compositionally biased region" description="Basic and acidic residues" evidence="4">
    <location>
        <begin position="113"/>
        <end position="126"/>
    </location>
</feature>
<dbReference type="GO" id="GO:0005522">
    <property type="term" value="F:profilin binding"/>
    <property type="evidence" value="ECO:0007669"/>
    <property type="project" value="UniProtKB-ARBA"/>
</dbReference>
<comment type="similarity">
    <text evidence="2">Belongs to the formin homology family. BNI1 subfamily.</text>
</comment>
<feature type="region of interest" description="Disordered" evidence="4">
    <location>
        <begin position="1270"/>
        <end position="1419"/>
    </location>
</feature>